<sequence>MGSNSGGQESCALLGDGDWALPSGPMTRRMGQQRYTRFYNYLAAALALASFPLASFAQENECGGGEPEATVTGEGNSYTATSLSKEVYSGSDYLAAITAALDSISEGQRVSVIASGSIGTGRIHVDSGKIFEGCGTIDIGNNKRGSIESLNTVGASIPFLTLTGSPYFGMRFYGTHGLSLGRITMRLSGGMGIRFDRDEAPNTDVQMDVIDVKGAGSHAVETWNIDGLTINEVLAEDVGECGLLLQATTNAKVGLVKGTNVATGNGYATFRMANRNGRSGDDYSTNIFIDEVIATGGGRGIFCVSESGGAEIRKIDISNTGGDSILIENCHNVNILGGVVTGGGNVRLAKRNEFENNSDISLNIEVNDTPVLEKPCGENSRLEISGNADVKIC</sequence>
<dbReference type="AlphaFoldDB" id="K1X3N9"/>
<gene>
    <name evidence="2" type="ORF">MBM_06559</name>
</gene>
<reference evidence="2 3" key="1">
    <citation type="journal article" date="2012" name="BMC Genomics">
        <title>Sequencing the genome of Marssonina brunnea reveals fungus-poplar co-evolution.</title>
        <authorList>
            <person name="Zhu S."/>
            <person name="Cao Y.-Z."/>
            <person name="Jiang C."/>
            <person name="Tan B.-Y."/>
            <person name="Wang Z."/>
            <person name="Feng S."/>
            <person name="Zhang L."/>
            <person name="Su X.-H."/>
            <person name="Brejova B."/>
            <person name="Vinar T."/>
            <person name="Xu M."/>
            <person name="Wang M.-X."/>
            <person name="Zhang S.-G."/>
            <person name="Huang M.-R."/>
            <person name="Wu R."/>
            <person name="Zhou Y."/>
        </authorList>
    </citation>
    <scope>NUCLEOTIDE SEQUENCE [LARGE SCALE GENOMIC DNA]</scope>
    <source>
        <strain evidence="2 3">MB_m1</strain>
    </source>
</reference>
<dbReference type="Gene3D" id="2.160.20.10">
    <property type="entry name" value="Single-stranded right-handed beta-helix, Pectin lyase-like"/>
    <property type="match status" value="1"/>
</dbReference>
<name>K1X3N9_MARBU</name>
<dbReference type="KEGG" id="mbe:MBM_06559"/>
<proteinExistence type="predicted"/>
<dbReference type="HOGENOM" id="CLU_041546_0_0_1"/>
<evidence type="ECO:0000256" key="1">
    <source>
        <dbReference type="SAM" id="Phobius"/>
    </source>
</evidence>
<dbReference type="GO" id="GO:0030246">
    <property type="term" value="F:carbohydrate binding"/>
    <property type="evidence" value="ECO:0007669"/>
    <property type="project" value="UniProtKB-KW"/>
</dbReference>
<evidence type="ECO:0000313" key="3">
    <source>
        <dbReference type="Proteomes" id="UP000006753"/>
    </source>
</evidence>
<keyword evidence="1" id="KW-0472">Membrane</keyword>
<keyword evidence="1" id="KW-0812">Transmembrane</keyword>
<dbReference type="OMA" id="DVCGTIN"/>
<keyword evidence="2" id="KW-0430">Lectin</keyword>
<dbReference type="InterPro" id="IPR012334">
    <property type="entry name" value="Pectin_lyas_fold"/>
</dbReference>
<feature type="transmembrane region" description="Helical" evidence="1">
    <location>
        <begin position="38"/>
        <end position="57"/>
    </location>
</feature>
<keyword evidence="1" id="KW-1133">Transmembrane helix</keyword>
<protein>
    <submittedName>
        <fullName evidence="2">Ricin B lectin</fullName>
    </submittedName>
</protein>
<dbReference type="OrthoDB" id="5576103at2759"/>
<dbReference type="EMBL" id="JH921442">
    <property type="protein sequence ID" value="EKD15343.1"/>
    <property type="molecule type" value="Genomic_DNA"/>
</dbReference>
<organism evidence="2 3">
    <name type="scientific">Marssonina brunnea f. sp. multigermtubi (strain MB_m1)</name>
    <name type="common">Marssonina leaf spot fungus</name>
    <dbReference type="NCBI Taxonomy" id="1072389"/>
    <lineage>
        <taxon>Eukaryota</taxon>
        <taxon>Fungi</taxon>
        <taxon>Dikarya</taxon>
        <taxon>Ascomycota</taxon>
        <taxon>Pezizomycotina</taxon>
        <taxon>Leotiomycetes</taxon>
        <taxon>Helotiales</taxon>
        <taxon>Drepanopezizaceae</taxon>
        <taxon>Drepanopeziza</taxon>
    </lineage>
</organism>
<keyword evidence="3" id="KW-1185">Reference proteome</keyword>
<accession>K1X3N9</accession>
<dbReference type="GeneID" id="18762494"/>
<dbReference type="eggNOG" id="ENOG502R351">
    <property type="taxonomic scope" value="Eukaryota"/>
</dbReference>
<dbReference type="SUPFAM" id="SSF51126">
    <property type="entry name" value="Pectin lyase-like"/>
    <property type="match status" value="1"/>
</dbReference>
<evidence type="ECO:0000313" key="2">
    <source>
        <dbReference type="EMBL" id="EKD15343.1"/>
    </source>
</evidence>
<dbReference type="InterPro" id="IPR011050">
    <property type="entry name" value="Pectin_lyase_fold/virulence"/>
</dbReference>
<dbReference type="InParanoid" id="K1X3N9"/>
<dbReference type="Proteomes" id="UP000006753">
    <property type="component" value="Unassembled WGS sequence"/>
</dbReference>